<dbReference type="NCBIfam" id="TIGR00229">
    <property type="entry name" value="sensory_box"/>
    <property type="match status" value="2"/>
</dbReference>
<dbReference type="InterPro" id="IPR035965">
    <property type="entry name" value="PAS-like_dom_sf"/>
</dbReference>
<keyword evidence="3" id="KW-0597">Phosphoprotein</keyword>
<dbReference type="EMBL" id="FORM01000001">
    <property type="protein sequence ID" value="SFI51263.1"/>
    <property type="molecule type" value="Genomic_DNA"/>
</dbReference>
<dbReference type="CDD" id="cd00130">
    <property type="entry name" value="PAS"/>
    <property type="match status" value="2"/>
</dbReference>
<dbReference type="InterPro" id="IPR005467">
    <property type="entry name" value="His_kinase_dom"/>
</dbReference>
<evidence type="ECO:0000256" key="4">
    <source>
        <dbReference type="ARBA" id="ARBA00022679"/>
    </source>
</evidence>
<dbReference type="PROSITE" id="PS50112">
    <property type="entry name" value="PAS"/>
    <property type="match status" value="2"/>
</dbReference>
<evidence type="ECO:0000256" key="2">
    <source>
        <dbReference type="ARBA" id="ARBA00012438"/>
    </source>
</evidence>
<dbReference type="PROSITE" id="PS50109">
    <property type="entry name" value="HIS_KIN"/>
    <property type="match status" value="1"/>
</dbReference>
<dbReference type="Pfam" id="PF00512">
    <property type="entry name" value="HisKA"/>
    <property type="match status" value="1"/>
</dbReference>
<dbReference type="InterPro" id="IPR001610">
    <property type="entry name" value="PAC"/>
</dbReference>
<dbReference type="SMART" id="SM00387">
    <property type="entry name" value="HATPase_c"/>
    <property type="match status" value="1"/>
</dbReference>
<keyword evidence="5 10" id="KW-0418">Kinase</keyword>
<dbReference type="Pfam" id="PF02518">
    <property type="entry name" value="HATPase_c"/>
    <property type="match status" value="1"/>
</dbReference>
<name>A0A1I3ITS9_9FLAO</name>
<dbReference type="InterPro" id="IPR000700">
    <property type="entry name" value="PAS-assoc_C"/>
</dbReference>
<dbReference type="SMART" id="SM00091">
    <property type="entry name" value="PAS"/>
    <property type="match status" value="3"/>
</dbReference>
<evidence type="ECO:0000256" key="6">
    <source>
        <dbReference type="SAM" id="Coils"/>
    </source>
</evidence>
<gene>
    <name evidence="10" type="ORF">SAMN05443431_101106</name>
</gene>
<dbReference type="GO" id="GO:0000155">
    <property type="term" value="F:phosphorelay sensor kinase activity"/>
    <property type="evidence" value="ECO:0007669"/>
    <property type="project" value="InterPro"/>
</dbReference>
<feature type="coiled-coil region" evidence="6">
    <location>
        <begin position="417"/>
        <end position="444"/>
    </location>
</feature>
<feature type="domain" description="PAC" evidence="9">
    <location>
        <begin position="120"/>
        <end position="172"/>
    </location>
</feature>
<dbReference type="SUPFAM" id="SSF55785">
    <property type="entry name" value="PYP-like sensor domain (PAS domain)"/>
    <property type="match status" value="3"/>
</dbReference>
<sequence>MSQNQSEILERALKREKAARKAAEKILEEKSRELYFTSQRLEQLVDEKSSQLQGVFENIADAYVVMDLEGNFLKFNEAATKLFGYDISRDKVNVVNLIYKEDYQYAIGSFLELQNKGFFKGYEARVYTKSKEVKWVHINASVIFDKDKKPLAAQGIVRDITDQKKSEEQLIESENRLASLVVNLDSGIVLEDENRNIVLTNNKFCELFGINVSPKDLVGIDCKAASEQNKVLFKNPEAFIERMRAIDVDKKVVLGDELEMLDGKILERNYTPIVIGEKSKGYLWTFTDVTLKRTYRKSLEAQKQKYYNIIANMNLGMVELNNNDEILMVNQSFEKMSGYTEAEVIGKNARMLFSAEDDDVLKEEREKRKDGISNSYEFKAICKKGKTRHWLVSGAPNYNIDGEVIGSIGIHLDVTDTKSLELQKEKLLEKLEKSNDELQEYAHIVSHDLKSPLRSINALVSWLKEDNKGILDDASLQNFGLIESTLEKMEQLITDVLNYSSVGADNSIKSDVDLNSMVNDLVSMLYIPDHIKIETKSELPIVKGDKTKLQQVFQNLISNSVKFIDKKCGSIIIDVEDLKSHYKFSIKDNGIGIEKKYHDKIFKIFHSLKKSKDSSGIGLSIVKKIIALHEGDIWLESEPNVGTTFYFTLKKEQ</sequence>
<keyword evidence="11" id="KW-1185">Reference proteome</keyword>
<dbReference type="SMART" id="SM00388">
    <property type="entry name" value="HisKA"/>
    <property type="match status" value="1"/>
</dbReference>
<feature type="domain" description="PAS" evidence="8">
    <location>
        <begin position="302"/>
        <end position="375"/>
    </location>
</feature>
<dbReference type="RefSeq" id="WP_090836530.1">
    <property type="nucleotide sequence ID" value="NZ_FORM01000001.1"/>
</dbReference>
<dbReference type="CDD" id="cd00082">
    <property type="entry name" value="HisKA"/>
    <property type="match status" value="1"/>
</dbReference>
<dbReference type="STRING" id="1144750.SAMN05443431_101106"/>
<dbReference type="EC" id="2.7.13.3" evidence="2"/>
<evidence type="ECO:0000313" key="10">
    <source>
        <dbReference type="EMBL" id="SFI51263.1"/>
    </source>
</evidence>
<dbReference type="InterPro" id="IPR003661">
    <property type="entry name" value="HisK_dim/P_dom"/>
</dbReference>
<dbReference type="Gene3D" id="1.10.287.130">
    <property type="match status" value="1"/>
</dbReference>
<dbReference type="Gene3D" id="3.30.450.20">
    <property type="entry name" value="PAS domain"/>
    <property type="match status" value="3"/>
</dbReference>
<protein>
    <recommendedName>
        <fullName evidence="2">histidine kinase</fullName>
        <ecNumber evidence="2">2.7.13.3</ecNumber>
    </recommendedName>
</protein>
<dbReference type="InterPro" id="IPR003594">
    <property type="entry name" value="HATPase_dom"/>
</dbReference>
<dbReference type="Proteomes" id="UP000199559">
    <property type="component" value="Unassembled WGS sequence"/>
</dbReference>
<dbReference type="InterPro" id="IPR036097">
    <property type="entry name" value="HisK_dim/P_sf"/>
</dbReference>
<keyword evidence="6" id="KW-0175">Coiled coil</keyword>
<accession>A0A1I3ITS9</accession>
<dbReference type="Pfam" id="PF13426">
    <property type="entry name" value="PAS_9"/>
    <property type="match status" value="2"/>
</dbReference>
<dbReference type="Gene3D" id="3.30.565.10">
    <property type="entry name" value="Histidine kinase-like ATPase, C-terminal domain"/>
    <property type="match status" value="1"/>
</dbReference>
<dbReference type="PRINTS" id="PR00344">
    <property type="entry name" value="BCTRLSENSOR"/>
</dbReference>
<dbReference type="SMART" id="SM00086">
    <property type="entry name" value="PAC"/>
    <property type="match status" value="2"/>
</dbReference>
<evidence type="ECO:0000259" key="9">
    <source>
        <dbReference type="PROSITE" id="PS50113"/>
    </source>
</evidence>
<evidence type="ECO:0000313" key="11">
    <source>
        <dbReference type="Proteomes" id="UP000199559"/>
    </source>
</evidence>
<dbReference type="FunFam" id="3.30.565.10:FF:000006">
    <property type="entry name" value="Sensor histidine kinase WalK"/>
    <property type="match status" value="1"/>
</dbReference>
<dbReference type="AlphaFoldDB" id="A0A1I3ITS9"/>
<evidence type="ECO:0000256" key="3">
    <source>
        <dbReference type="ARBA" id="ARBA00022553"/>
    </source>
</evidence>
<dbReference type="InterPro" id="IPR004358">
    <property type="entry name" value="Sig_transdc_His_kin-like_C"/>
</dbReference>
<evidence type="ECO:0000256" key="5">
    <source>
        <dbReference type="ARBA" id="ARBA00022777"/>
    </source>
</evidence>
<evidence type="ECO:0000259" key="7">
    <source>
        <dbReference type="PROSITE" id="PS50109"/>
    </source>
</evidence>
<dbReference type="InterPro" id="IPR036890">
    <property type="entry name" value="HATPase_C_sf"/>
</dbReference>
<evidence type="ECO:0000256" key="1">
    <source>
        <dbReference type="ARBA" id="ARBA00000085"/>
    </source>
</evidence>
<dbReference type="SUPFAM" id="SSF47384">
    <property type="entry name" value="Homodimeric domain of signal transducing histidine kinase"/>
    <property type="match status" value="1"/>
</dbReference>
<feature type="coiled-coil region" evidence="6">
    <location>
        <begin position="6"/>
        <end position="33"/>
    </location>
</feature>
<dbReference type="PANTHER" id="PTHR43304:SF1">
    <property type="entry name" value="PAC DOMAIN-CONTAINING PROTEIN"/>
    <property type="match status" value="1"/>
</dbReference>
<keyword evidence="4" id="KW-0808">Transferase</keyword>
<organism evidence="10 11">
    <name type="scientific">Olleya namhaensis</name>
    <dbReference type="NCBI Taxonomy" id="1144750"/>
    <lineage>
        <taxon>Bacteria</taxon>
        <taxon>Pseudomonadati</taxon>
        <taxon>Bacteroidota</taxon>
        <taxon>Flavobacteriia</taxon>
        <taxon>Flavobacteriales</taxon>
        <taxon>Flavobacteriaceae</taxon>
    </lineage>
</organism>
<dbReference type="InterPro" id="IPR052162">
    <property type="entry name" value="Sensor_kinase/Photoreceptor"/>
</dbReference>
<feature type="domain" description="PAC" evidence="9">
    <location>
        <begin position="374"/>
        <end position="426"/>
    </location>
</feature>
<evidence type="ECO:0000259" key="8">
    <source>
        <dbReference type="PROSITE" id="PS50112"/>
    </source>
</evidence>
<feature type="domain" description="PAS" evidence="8">
    <location>
        <begin position="48"/>
        <end position="85"/>
    </location>
</feature>
<dbReference type="Pfam" id="PF13188">
    <property type="entry name" value="PAS_8"/>
    <property type="match status" value="1"/>
</dbReference>
<feature type="domain" description="Histidine kinase" evidence="7">
    <location>
        <begin position="444"/>
        <end position="653"/>
    </location>
</feature>
<comment type="catalytic activity">
    <reaction evidence="1">
        <text>ATP + protein L-histidine = ADP + protein N-phospho-L-histidine.</text>
        <dbReference type="EC" id="2.7.13.3"/>
    </reaction>
</comment>
<dbReference type="SUPFAM" id="SSF55874">
    <property type="entry name" value="ATPase domain of HSP90 chaperone/DNA topoisomerase II/histidine kinase"/>
    <property type="match status" value="1"/>
</dbReference>
<dbReference type="InterPro" id="IPR000014">
    <property type="entry name" value="PAS"/>
</dbReference>
<dbReference type="PROSITE" id="PS50113">
    <property type="entry name" value="PAC"/>
    <property type="match status" value="2"/>
</dbReference>
<reference evidence="11" key="1">
    <citation type="submission" date="2016-10" db="EMBL/GenBank/DDBJ databases">
        <authorList>
            <person name="Varghese N."/>
            <person name="Submissions S."/>
        </authorList>
    </citation>
    <scope>NUCLEOTIDE SEQUENCE [LARGE SCALE GENOMIC DNA]</scope>
    <source>
        <strain evidence="11">DSM 28881</strain>
    </source>
</reference>
<dbReference type="PANTHER" id="PTHR43304">
    <property type="entry name" value="PHYTOCHROME-LIKE PROTEIN CPH1"/>
    <property type="match status" value="1"/>
</dbReference>
<proteinExistence type="predicted"/>